<keyword evidence="1" id="KW-1133">Transmembrane helix</keyword>
<sequence length="150" mass="16573">MNSHNISKASSLDLGMNLMISKMASIIEFLKLNPPSSLNTSFKKFNIDLCLSGNFNDRVLMASITMILNSSEMSSMNPLIVLTNLSTFSEFPVFNRVVIAYVDTDLFESLIKDSSSRLHTMIFSGLFIAILLRILTAAKRVTVLGTLSNV</sequence>
<evidence type="ECO:0000256" key="1">
    <source>
        <dbReference type="SAM" id="Phobius"/>
    </source>
</evidence>
<feature type="transmembrane region" description="Helical" evidence="1">
    <location>
        <begin position="118"/>
        <end position="138"/>
    </location>
</feature>
<protein>
    <submittedName>
        <fullName evidence="2">Uncharacterized protein</fullName>
    </submittedName>
</protein>
<proteinExistence type="predicted"/>
<evidence type="ECO:0000313" key="3">
    <source>
        <dbReference type="Proteomes" id="UP000769157"/>
    </source>
</evidence>
<dbReference type="EMBL" id="JAEUBE010000511">
    <property type="protein sequence ID" value="KAH3660245.1"/>
    <property type="molecule type" value="Genomic_DNA"/>
</dbReference>
<accession>A0A9P8SZU7</accession>
<reference evidence="2" key="1">
    <citation type="journal article" date="2021" name="Open Biol.">
        <title>Shared evolutionary footprints suggest mitochondrial oxidative damage underlies multiple complex I losses in fungi.</title>
        <authorList>
            <person name="Schikora-Tamarit M.A."/>
            <person name="Marcet-Houben M."/>
            <person name="Nosek J."/>
            <person name="Gabaldon T."/>
        </authorList>
    </citation>
    <scope>NUCLEOTIDE SEQUENCE</scope>
    <source>
        <strain evidence="2">CBS6075</strain>
    </source>
</reference>
<keyword evidence="1" id="KW-0472">Membrane</keyword>
<dbReference type="OrthoDB" id="10629717at2759"/>
<name>A0A9P8SZU7_9ASCO</name>
<dbReference type="AlphaFoldDB" id="A0A9P8SZU7"/>
<gene>
    <name evidence="2" type="ORF">OGAPHI_007450</name>
</gene>
<organism evidence="2 3">
    <name type="scientific">Ogataea philodendri</name>
    <dbReference type="NCBI Taxonomy" id="1378263"/>
    <lineage>
        <taxon>Eukaryota</taxon>
        <taxon>Fungi</taxon>
        <taxon>Dikarya</taxon>
        <taxon>Ascomycota</taxon>
        <taxon>Saccharomycotina</taxon>
        <taxon>Pichiomycetes</taxon>
        <taxon>Pichiales</taxon>
        <taxon>Pichiaceae</taxon>
        <taxon>Ogataea</taxon>
    </lineage>
</organism>
<keyword evidence="3" id="KW-1185">Reference proteome</keyword>
<reference evidence="2" key="2">
    <citation type="submission" date="2021-01" db="EMBL/GenBank/DDBJ databases">
        <authorList>
            <person name="Schikora-Tamarit M.A."/>
        </authorList>
    </citation>
    <scope>NUCLEOTIDE SEQUENCE</scope>
    <source>
        <strain evidence="2">CBS6075</strain>
    </source>
</reference>
<dbReference type="GeneID" id="70239414"/>
<keyword evidence="1" id="KW-0812">Transmembrane</keyword>
<evidence type="ECO:0000313" key="2">
    <source>
        <dbReference type="EMBL" id="KAH3660245.1"/>
    </source>
</evidence>
<dbReference type="RefSeq" id="XP_046057956.1">
    <property type="nucleotide sequence ID" value="XM_046208847.1"/>
</dbReference>
<dbReference type="Proteomes" id="UP000769157">
    <property type="component" value="Unassembled WGS sequence"/>
</dbReference>
<comment type="caution">
    <text evidence="2">The sequence shown here is derived from an EMBL/GenBank/DDBJ whole genome shotgun (WGS) entry which is preliminary data.</text>
</comment>